<dbReference type="EMBL" id="JASBWV010000040">
    <property type="protein sequence ID" value="KAJ9116010.1"/>
    <property type="molecule type" value="Genomic_DNA"/>
</dbReference>
<accession>A0ACC2WXX7</accession>
<dbReference type="Proteomes" id="UP001234202">
    <property type="component" value="Unassembled WGS sequence"/>
</dbReference>
<keyword evidence="2" id="KW-1185">Reference proteome</keyword>
<gene>
    <name evidence="1" type="ORF">QFC24_006851</name>
</gene>
<reference evidence="1" key="1">
    <citation type="submission" date="2023-04" db="EMBL/GenBank/DDBJ databases">
        <title>Draft Genome sequencing of Naganishia species isolated from polar environments using Oxford Nanopore Technology.</title>
        <authorList>
            <person name="Leo P."/>
            <person name="Venkateswaran K."/>
        </authorList>
    </citation>
    <scope>NUCLEOTIDE SEQUENCE</scope>
    <source>
        <strain evidence="1">DBVPG 5303</strain>
    </source>
</reference>
<evidence type="ECO:0000313" key="1">
    <source>
        <dbReference type="EMBL" id="KAJ9116010.1"/>
    </source>
</evidence>
<evidence type="ECO:0000313" key="2">
    <source>
        <dbReference type="Proteomes" id="UP001234202"/>
    </source>
</evidence>
<name>A0ACC2WXX7_9TREE</name>
<protein>
    <submittedName>
        <fullName evidence="1">Uncharacterized protein</fullName>
    </submittedName>
</protein>
<sequence length="568" mass="65158">MDDRIMSRQQAMERRATFQARLGQELRIPPLPPLNDAGSSAMAHSNRYGEPAENIYLDYAGMNANPPTPFSTRASRAPDRNDPGYWTRRVAEERRQLEEDGERAWQDLVRMRNLKDKFLKENRELIRDTAMLKKEVSSLSARLVASQAEVKRLKGRYQETWKDKVALAEELSGPASLPLELLMNIAGFLAGNDSYGTLLNFSLMSKRLRQESIPTLYETVIWHERSRAKHDKTVFNGTSVFCHTKYLHTVSVQFEDTKRSFPNLRLHIRQSIPFFSILGQEQFLRQEGMFHTADLFIYAPIHTDTVTSILQIPLCWEPLETAVARPYSPILGIRGIFVDHEGALLPPRVDQTVQTFNNHTGRVDVTVYSCPSGLHDESYQATVNELFKWAPVPQSLDIDIIPTSSRPPRRFTIYELTAGSLPVWINALPVLAVSCPKIVVSIDMDRSLTRDAFRQHLNSIAAIYADAWPTIRDAYSERLDSVNFLEFQCHLTDPDEFAFDSDDEDFMPESDMESETILRGRLKFEPGKDNYKVVLQEFNDDTAWTTHISDEWFDAEKHRREQPLTISI</sequence>
<proteinExistence type="predicted"/>
<comment type="caution">
    <text evidence="1">The sequence shown here is derived from an EMBL/GenBank/DDBJ whole genome shotgun (WGS) entry which is preliminary data.</text>
</comment>
<organism evidence="1 2">
    <name type="scientific">Naganishia onofrii</name>
    <dbReference type="NCBI Taxonomy" id="1851511"/>
    <lineage>
        <taxon>Eukaryota</taxon>
        <taxon>Fungi</taxon>
        <taxon>Dikarya</taxon>
        <taxon>Basidiomycota</taxon>
        <taxon>Agaricomycotina</taxon>
        <taxon>Tremellomycetes</taxon>
        <taxon>Filobasidiales</taxon>
        <taxon>Filobasidiaceae</taxon>
        <taxon>Naganishia</taxon>
    </lineage>
</organism>